<evidence type="ECO:0000256" key="7">
    <source>
        <dbReference type="SAM" id="MobiDB-lite"/>
    </source>
</evidence>
<feature type="compositionally biased region" description="Polar residues" evidence="7">
    <location>
        <begin position="119"/>
        <end position="138"/>
    </location>
</feature>
<reference evidence="8" key="1">
    <citation type="submission" date="2015-01" db="EMBL/GenBank/DDBJ databases">
        <title>The Genome Sequence of Cladophialophora bantiana CBS 173.52.</title>
        <authorList>
            <consortium name="The Broad Institute Genomics Platform"/>
            <person name="Cuomo C."/>
            <person name="de Hoog S."/>
            <person name="Gorbushina A."/>
            <person name="Stielow B."/>
            <person name="Teixiera M."/>
            <person name="Abouelleil A."/>
            <person name="Chapman S.B."/>
            <person name="Priest M."/>
            <person name="Young S.K."/>
            <person name="Wortman J."/>
            <person name="Nusbaum C."/>
            <person name="Birren B."/>
        </authorList>
    </citation>
    <scope>NUCLEOTIDE SEQUENCE [LARGE SCALE GENOMIC DNA]</scope>
    <source>
        <strain evidence="8">CBS 173.52</strain>
    </source>
</reference>
<keyword evidence="6" id="KW-0187">Copper transport</keyword>
<gene>
    <name evidence="8" type="ORF">Z519_09802</name>
</gene>
<proteinExistence type="inferred from homology"/>
<evidence type="ECO:0000256" key="3">
    <source>
        <dbReference type="ARBA" id="ARBA00022692"/>
    </source>
</evidence>
<keyword evidence="9" id="KW-1185">Reference proteome</keyword>
<evidence type="ECO:0000256" key="4">
    <source>
        <dbReference type="ARBA" id="ARBA00022989"/>
    </source>
</evidence>
<dbReference type="OrthoDB" id="161814at2759"/>
<evidence type="ECO:0000313" key="8">
    <source>
        <dbReference type="EMBL" id="KIW89646.1"/>
    </source>
</evidence>
<evidence type="ECO:0000256" key="5">
    <source>
        <dbReference type="ARBA" id="ARBA00023136"/>
    </source>
</evidence>
<dbReference type="PANTHER" id="PTHR12483:SF73">
    <property type="entry name" value="COPPER TRANSPORT PROTEIN CTR3"/>
    <property type="match status" value="1"/>
</dbReference>
<dbReference type="EMBL" id="KN846995">
    <property type="protein sequence ID" value="KIW89646.1"/>
    <property type="molecule type" value="Genomic_DNA"/>
</dbReference>
<dbReference type="VEuPathDB" id="FungiDB:Z519_09802"/>
<dbReference type="RefSeq" id="XP_016616315.1">
    <property type="nucleotide sequence ID" value="XM_016767523.1"/>
</dbReference>
<accession>A0A0D2EHU6</accession>
<dbReference type="InterPro" id="IPR007274">
    <property type="entry name" value="Cop_transporter"/>
</dbReference>
<comment type="similarity">
    <text evidence="2 6">Belongs to the copper transporter (Ctr) (TC 1.A.56) family. SLC31A subfamily.</text>
</comment>
<dbReference type="AlphaFoldDB" id="A0A0D2EHU6"/>
<keyword evidence="6" id="KW-0406">Ion transport</keyword>
<dbReference type="HOGENOM" id="CLU_079690_0_1_1"/>
<dbReference type="Pfam" id="PF04145">
    <property type="entry name" value="Ctr"/>
    <property type="match status" value="1"/>
</dbReference>
<feature type="region of interest" description="Disordered" evidence="7">
    <location>
        <begin position="119"/>
        <end position="141"/>
    </location>
</feature>
<protein>
    <recommendedName>
        <fullName evidence="6">Copper transport protein</fullName>
    </recommendedName>
</protein>
<evidence type="ECO:0000256" key="2">
    <source>
        <dbReference type="ARBA" id="ARBA00006921"/>
    </source>
</evidence>
<keyword evidence="4 6" id="KW-1133">Transmembrane helix</keyword>
<dbReference type="PANTHER" id="PTHR12483">
    <property type="entry name" value="SOLUTE CARRIER FAMILY 31 COPPER TRANSPORTERS"/>
    <property type="match status" value="1"/>
</dbReference>
<organism evidence="8 9">
    <name type="scientific">Cladophialophora bantiana (strain ATCC 10958 / CBS 173.52 / CDC B-1940 / NIH 8579)</name>
    <name type="common">Xylohypha bantiana</name>
    <dbReference type="NCBI Taxonomy" id="1442370"/>
    <lineage>
        <taxon>Eukaryota</taxon>
        <taxon>Fungi</taxon>
        <taxon>Dikarya</taxon>
        <taxon>Ascomycota</taxon>
        <taxon>Pezizomycotina</taxon>
        <taxon>Eurotiomycetes</taxon>
        <taxon>Chaetothyriomycetidae</taxon>
        <taxon>Chaetothyriales</taxon>
        <taxon>Herpotrichiellaceae</taxon>
        <taxon>Cladophialophora</taxon>
    </lineage>
</organism>
<comment type="subcellular location">
    <subcellularLocation>
        <location evidence="1 6">Membrane</location>
        <topology evidence="1 6">Multi-pass membrane protein</topology>
    </subcellularLocation>
</comment>
<feature type="transmembrane region" description="Helical" evidence="6">
    <location>
        <begin position="185"/>
        <end position="203"/>
    </location>
</feature>
<sequence length="224" mass="23918">MDMSSMSGTASTTMTGTATMSMAAASSLASGMDMGGMGMGNTCKISMTWNWYTVGACFISDSWQITSGGMFAGSCIGVICLVISLEFLRRGQREYDGWLAQKDKNMLAAFNARHDLDASSGSSVQNSNGKGPTGSTLPAATPVSAPPRIDRMTLLQRQVLRSLLHAVQFGVAYFIMLLAMYYNGYIIICIIIGAFLGAFIFSWDQLLNEAKKKPEAADITGCCG</sequence>
<feature type="transmembrane region" description="Helical" evidence="6">
    <location>
        <begin position="159"/>
        <end position="179"/>
    </location>
</feature>
<dbReference type="GO" id="GO:0016020">
    <property type="term" value="C:membrane"/>
    <property type="evidence" value="ECO:0007669"/>
    <property type="project" value="UniProtKB-SubCell"/>
</dbReference>
<keyword evidence="6" id="KW-0186">Copper</keyword>
<feature type="transmembrane region" description="Helical" evidence="6">
    <location>
        <begin position="70"/>
        <end position="88"/>
    </location>
</feature>
<name>A0A0D2EHU6_CLAB1</name>
<keyword evidence="3 6" id="KW-0812">Transmembrane</keyword>
<dbReference type="GO" id="GO:0005375">
    <property type="term" value="F:copper ion transmembrane transporter activity"/>
    <property type="evidence" value="ECO:0007669"/>
    <property type="project" value="UniProtKB-UniRule"/>
</dbReference>
<keyword evidence="6" id="KW-0813">Transport</keyword>
<keyword evidence="5 6" id="KW-0472">Membrane</keyword>
<evidence type="ECO:0000256" key="1">
    <source>
        <dbReference type="ARBA" id="ARBA00004141"/>
    </source>
</evidence>
<evidence type="ECO:0000256" key="6">
    <source>
        <dbReference type="RuleBase" id="RU367022"/>
    </source>
</evidence>
<dbReference type="GeneID" id="27702730"/>
<evidence type="ECO:0000313" key="9">
    <source>
        <dbReference type="Proteomes" id="UP000053789"/>
    </source>
</evidence>
<dbReference type="Proteomes" id="UP000053789">
    <property type="component" value="Unassembled WGS sequence"/>
</dbReference>